<evidence type="ECO:0000256" key="3">
    <source>
        <dbReference type="ARBA" id="ARBA00022692"/>
    </source>
</evidence>
<feature type="transmembrane region" description="Helical" evidence="6">
    <location>
        <begin position="267"/>
        <end position="294"/>
    </location>
</feature>
<keyword evidence="3 6" id="KW-0812">Transmembrane</keyword>
<evidence type="ECO:0000313" key="9">
    <source>
        <dbReference type="Proteomes" id="UP000318331"/>
    </source>
</evidence>
<organism evidence="8 9">
    <name type="scientific">Klugiella xanthotipulae</name>
    <dbReference type="NCBI Taxonomy" id="244735"/>
    <lineage>
        <taxon>Bacteria</taxon>
        <taxon>Bacillati</taxon>
        <taxon>Actinomycetota</taxon>
        <taxon>Actinomycetes</taxon>
        <taxon>Micrococcales</taxon>
        <taxon>Microbacteriaceae</taxon>
        <taxon>Klugiella</taxon>
    </lineage>
</organism>
<proteinExistence type="predicted"/>
<evidence type="ECO:0000259" key="7">
    <source>
        <dbReference type="Pfam" id="PF00482"/>
    </source>
</evidence>
<keyword evidence="4 6" id="KW-1133">Transmembrane helix</keyword>
<keyword evidence="2" id="KW-1003">Cell membrane</keyword>
<keyword evidence="9" id="KW-1185">Reference proteome</keyword>
<comment type="subcellular location">
    <subcellularLocation>
        <location evidence="1">Cell membrane</location>
        <topology evidence="1">Multi-pass membrane protein</topology>
    </subcellularLocation>
</comment>
<dbReference type="Proteomes" id="UP000318331">
    <property type="component" value="Unassembled WGS sequence"/>
</dbReference>
<name>A0A543HZ86_9MICO</name>
<dbReference type="PANTHER" id="PTHR35007:SF4">
    <property type="entry name" value="CONSERVED TRANSMEMBRANE PROTEIN-RELATED"/>
    <property type="match status" value="1"/>
</dbReference>
<accession>A0A543HZ86</accession>
<sequence length="300" mass="30955">MVRRVAVMVAAGLGVERVWDHLSETGDYSAATRALLRACHRAGRDGRDVPGAVRDQVGPGSGGHDPASASWLGLAATLAVAERAGAPLAHCLHRLAESYEANAQGRRAMTVSLSGSRATARLMMWLPAVSIGLSSVLGFNTIAVLVGTLPGLVCAALGATLTVLGALWSNRMITRASRGTATPGICLDLTALAVSGGGSLRDARRLVADTVERFGLEEGAEPVIAQRSLALADRAGVPAADLLSADADLVRAEHTAEAGRRAASLGVALMVPLAVCTLPAFMLLGVVPMMLSILSTVWVW</sequence>
<evidence type="ECO:0000256" key="2">
    <source>
        <dbReference type="ARBA" id="ARBA00022475"/>
    </source>
</evidence>
<evidence type="ECO:0000256" key="4">
    <source>
        <dbReference type="ARBA" id="ARBA00022989"/>
    </source>
</evidence>
<comment type="caution">
    <text evidence="8">The sequence shown here is derived from an EMBL/GenBank/DDBJ whole genome shotgun (WGS) entry which is preliminary data.</text>
</comment>
<reference evidence="8 9" key="1">
    <citation type="submission" date="2019-06" db="EMBL/GenBank/DDBJ databases">
        <title>Sequencing the genomes of 1000 actinobacteria strains.</title>
        <authorList>
            <person name="Klenk H.-P."/>
        </authorList>
    </citation>
    <scope>NUCLEOTIDE SEQUENCE [LARGE SCALE GENOMIC DNA]</scope>
    <source>
        <strain evidence="8 9">DSM 18031</strain>
    </source>
</reference>
<dbReference type="Pfam" id="PF00482">
    <property type="entry name" value="T2SSF"/>
    <property type="match status" value="1"/>
</dbReference>
<dbReference type="AlphaFoldDB" id="A0A543HZ86"/>
<dbReference type="PANTHER" id="PTHR35007">
    <property type="entry name" value="INTEGRAL MEMBRANE PROTEIN-RELATED"/>
    <property type="match status" value="1"/>
</dbReference>
<dbReference type="InterPro" id="IPR018076">
    <property type="entry name" value="T2SS_GspF_dom"/>
</dbReference>
<feature type="domain" description="Type II secretion system protein GspF" evidence="7">
    <location>
        <begin position="2"/>
        <end position="127"/>
    </location>
</feature>
<evidence type="ECO:0000256" key="1">
    <source>
        <dbReference type="ARBA" id="ARBA00004651"/>
    </source>
</evidence>
<gene>
    <name evidence="8" type="ORF">FB466_1842</name>
</gene>
<keyword evidence="5 6" id="KW-0472">Membrane</keyword>
<protein>
    <submittedName>
        <fullName evidence="8">Tight adherence protein B</fullName>
    </submittedName>
</protein>
<dbReference type="EMBL" id="VFPN01000002">
    <property type="protein sequence ID" value="TQM63575.1"/>
    <property type="molecule type" value="Genomic_DNA"/>
</dbReference>
<feature type="transmembrane region" description="Helical" evidence="6">
    <location>
        <begin position="149"/>
        <end position="168"/>
    </location>
</feature>
<dbReference type="GO" id="GO:0005886">
    <property type="term" value="C:plasma membrane"/>
    <property type="evidence" value="ECO:0007669"/>
    <property type="project" value="UniProtKB-SubCell"/>
</dbReference>
<evidence type="ECO:0000256" key="6">
    <source>
        <dbReference type="SAM" id="Phobius"/>
    </source>
</evidence>
<feature type="transmembrane region" description="Helical" evidence="6">
    <location>
        <begin position="122"/>
        <end position="143"/>
    </location>
</feature>
<evidence type="ECO:0000256" key="5">
    <source>
        <dbReference type="ARBA" id="ARBA00023136"/>
    </source>
</evidence>
<evidence type="ECO:0000313" key="8">
    <source>
        <dbReference type="EMBL" id="TQM63575.1"/>
    </source>
</evidence>